<dbReference type="Pfam" id="PF01521">
    <property type="entry name" value="Fe-S_biosyn"/>
    <property type="match status" value="1"/>
</dbReference>
<dbReference type="InterPro" id="IPR000361">
    <property type="entry name" value="ATAP_core_dom"/>
</dbReference>
<evidence type="ECO:0000259" key="3">
    <source>
        <dbReference type="Pfam" id="PF01521"/>
    </source>
</evidence>
<dbReference type="InterPro" id="IPR016092">
    <property type="entry name" value="ATAP"/>
</dbReference>
<dbReference type="PROSITE" id="PS01152">
    <property type="entry name" value="HESB"/>
    <property type="match status" value="1"/>
</dbReference>
<dbReference type="GO" id="GO:0005739">
    <property type="term" value="C:mitochondrion"/>
    <property type="evidence" value="ECO:0007669"/>
    <property type="project" value="TreeGrafter"/>
</dbReference>
<reference evidence="4" key="1">
    <citation type="submission" date="2023-03" db="EMBL/GenBank/DDBJ databases">
        <authorList>
            <person name="Steffen K."/>
            <person name="Cardenas P."/>
        </authorList>
    </citation>
    <scope>NUCLEOTIDE SEQUENCE</scope>
</reference>
<dbReference type="Proteomes" id="UP001174909">
    <property type="component" value="Unassembled WGS sequence"/>
</dbReference>
<proteinExistence type="inferred from homology"/>
<dbReference type="GO" id="GO:0016226">
    <property type="term" value="P:iron-sulfur cluster assembly"/>
    <property type="evidence" value="ECO:0007669"/>
    <property type="project" value="InterPro"/>
</dbReference>
<sequence length="96" mass="10003">MSLRPSDAETALGIKIGIRNAGCSGMSYTMDYAEEVSPGAEVISQRGVTVVVDPAAVMFLIGTELDFSEEKLSATFVFNNPNVTSTCGCGESFGVG</sequence>
<dbReference type="GO" id="GO:0051537">
    <property type="term" value="F:2 iron, 2 sulfur cluster binding"/>
    <property type="evidence" value="ECO:0007669"/>
    <property type="project" value="TreeGrafter"/>
</dbReference>
<comment type="similarity">
    <text evidence="1">Belongs to the HesB/IscA family.</text>
</comment>
<dbReference type="InterPro" id="IPR035903">
    <property type="entry name" value="HesB-like_dom_sf"/>
</dbReference>
<accession>A0AA35WX54</accession>
<dbReference type="InterPro" id="IPR050322">
    <property type="entry name" value="Fe-S_cluster_asmbl/transfer"/>
</dbReference>
<dbReference type="PANTHER" id="PTHR10072:SF41">
    <property type="entry name" value="IRON-SULFUR CLUSTER ASSEMBLY 1 HOMOLOG, MITOCHONDRIAL"/>
    <property type="match status" value="1"/>
</dbReference>
<evidence type="ECO:0000256" key="2">
    <source>
        <dbReference type="ARBA" id="ARBA00039743"/>
    </source>
</evidence>
<dbReference type="Gene3D" id="2.60.300.12">
    <property type="entry name" value="HesB-like domain"/>
    <property type="match status" value="1"/>
</dbReference>
<evidence type="ECO:0000256" key="1">
    <source>
        <dbReference type="ARBA" id="ARBA00006718"/>
    </source>
</evidence>
<protein>
    <recommendedName>
        <fullName evidence="2">Iron-sulfur cluster assembly 1 homolog, mitochondrial</fullName>
    </recommendedName>
</protein>
<dbReference type="InterPro" id="IPR017870">
    <property type="entry name" value="FeS_cluster_insertion_CS"/>
</dbReference>
<dbReference type="AlphaFoldDB" id="A0AA35WX54"/>
<gene>
    <name evidence="4" type="ORF">GBAR_LOCUS18139</name>
</gene>
<comment type="caution">
    <text evidence="4">The sequence shown here is derived from an EMBL/GenBank/DDBJ whole genome shotgun (WGS) entry which is preliminary data.</text>
</comment>
<name>A0AA35WX54_GEOBA</name>
<organism evidence="4 5">
    <name type="scientific">Geodia barretti</name>
    <name type="common">Barrett's horny sponge</name>
    <dbReference type="NCBI Taxonomy" id="519541"/>
    <lineage>
        <taxon>Eukaryota</taxon>
        <taxon>Metazoa</taxon>
        <taxon>Porifera</taxon>
        <taxon>Demospongiae</taxon>
        <taxon>Heteroscleromorpha</taxon>
        <taxon>Tetractinellida</taxon>
        <taxon>Astrophorina</taxon>
        <taxon>Geodiidae</taxon>
        <taxon>Geodia</taxon>
    </lineage>
</organism>
<dbReference type="SUPFAM" id="SSF89360">
    <property type="entry name" value="HesB-like domain"/>
    <property type="match status" value="1"/>
</dbReference>
<dbReference type="PANTHER" id="PTHR10072">
    <property type="entry name" value="IRON-SULFUR CLUSTER ASSEMBLY PROTEIN"/>
    <property type="match status" value="1"/>
</dbReference>
<dbReference type="NCBIfam" id="TIGR00049">
    <property type="entry name" value="iron-sulfur cluster assembly accessory protein"/>
    <property type="match status" value="1"/>
</dbReference>
<feature type="domain" description="Core" evidence="3">
    <location>
        <begin position="14"/>
        <end position="91"/>
    </location>
</feature>
<dbReference type="EMBL" id="CASHTH010002581">
    <property type="protein sequence ID" value="CAI8032036.1"/>
    <property type="molecule type" value="Genomic_DNA"/>
</dbReference>
<keyword evidence="5" id="KW-1185">Reference proteome</keyword>
<evidence type="ECO:0000313" key="4">
    <source>
        <dbReference type="EMBL" id="CAI8032036.1"/>
    </source>
</evidence>
<evidence type="ECO:0000313" key="5">
    <source>
        <dbReference type="Proteomes" id="UP001174909"/>
    </source>
</evidence>